<name>A0A9Y1BNJ3_9ARCH</name>
<evidence type="ECO:0000313" key="2">
    <source>
        <dbReference type="EMBL" id="UJG42047.1"/>
    </source>
</evidence>
<dbReference type="Gene3D" id="2.60.120.460">
    <property type="entry name" value="YjbQ-like"/>
    <property type="match status" value="1"/>
</dbReference>
<reference evidence="2" key="1">
    <citation type="journal article" date="2022" name="Nat. Microbiol.">
        <title>Unique mobile elements and scalable gene flow at the prokaryote-eukaryote boundary revealed by circularized Asgard archaea genomes.</title>
        <authorList>
            <person name="Wu F."/>
            <person name="Speth D.R."/>
            <person name="Philosof A."/>
            <person name="Cremiere A."/>
            <person name="Narayanan A."/>
            <person name="Barco R.A."/>
            <person name="Connon S.A."/>
            <person name="Amend J.P."/>
            <person name="Antoshechkin I.A."/>
            <person name="Orphan V.J."/>
        </authorList>
    </citation>
    <scope>NUCLEOTIDE SEQUENCE</scope>
    <source>
        <strain evidence="2">PM71</strain>
    </source>
</reference>
<dbReference type="EMBL" id="CP084166">
    <property type="protein sequence ID" value="UJG42047.1"/>
    <property type="molecule type" value="Genomic_DNA"/>
</dbReference>
<dbReference type="Pfam" id="PF01894">
    <property type="entry name" value="YjbQ"/>
    <property type="match status" value="1"/>
</dbReference>
<dbReference type="SUPFAM" id="SSF111038">
    <property type="entry name" value="YjbQ-like"/>
    <property type="match status" value="1"/>
</dbReference>
<dbReference type="PIRSF" id="PIRSF004681">
    <property type="entry name" value="UCP004681"/>
    <property type="match status" value="1"/>
</dbReference>
<evidence type="ECO:0000256" key="1">
    <source>
        <dbReference type="ARBA" id="ARBA00005534"/>
    </source>
</evidence>
<accession>A0A9Y1BNJ3</accession>
<dbReference type="NCBIfam" id="TIGR00149">
    <property type="entry name" value="TIGR00149_YjbQ"/>
    <property type="match status" value="1"/>
</dbReference>
<dbReference type="InterPro" id="IPR035917">
    <property type="entry name" value="YjbQ-like_sf"/>
</dbReference>
<dbReference type="PANTHER" id="PTHR30615">
    <property type="entry name" value="UNCHARACTERIZED PROTEIN YJBQ-RELATED"/>
    <property type="match status" value="1"/>
</dbReference>
<organism evidence="2">
    <name type="scientific">Candidatus Heimdallarchaeum aukensis</name>
    <dbReference type="NCBI Taxonomy" id="2876573"/>
    <lineage>
        <taxon>Archaea</taxon>
        <taxon>Promethearchaeati</taxon>
        <taxon>Candidatus Heimdallarchaeota</taxon>
        <taxon>Candidatus Heimdallarchaeia (ex Rinke et al. 2021) (nom. nud.)</taxon>
        <taxon>Candidatus Heimdallarchaeales</taxon>
        <taxon>Candidatus Heimdallarchaeaceae</taxon>
        <taxon>Candidatus Heimdallarchaeum</taxon>
    </lineage>
</organism>
<dbReference type="InterPro" id="IPR001602">
    <property type="entry name" value="UPF0047_YjbQ-like"/>
</dbReference>
<protein>
    <submittedName>
        <fullName evidence="2">Secondary thiamine-phosphate synthase enzyme YjbQ</fullName>
    </submittedName>
</protein>
<comment type="similarity">
    <text evidence="1">Belongs to the UPF0047 family.</text>
</comment>
<dbReference type="Proteomes" id="UP001201020">
    <property type="component" value="Chromosome"/>
</dbReference>
<dbReference type="PANTHER" id="PTHR30615:SF8">
    <property type="entry name" value="UPF0047 PROTEIN C4A8.02C"/>
    <property type="match status" value="1"/>
</dbReference>
<sequence>MNVYSEILEFDTKGEITIVDLTSMFEDLVSKSKIKNGILSANVIGSTGALTTIEYESRVLSDFKQILEKLVPKGAGYKHDMIDSNAHSHLRASLIGPSLSLSIHNSRLQLGTWQQPVFICLDVRSRHRRVAVTIIGQ</sequence>
<gene>
    <name evidence="2" type="ORF">K9W45_06175</name>
</gene>
<dbReference type="AlphaFoldDB" id="A0A9Y1BNJ3"/>
<proteinExistence type="inferred from homology"/>